<evidence type="ECO:0000259" key="3">
    <source>
        <dbReference type="Pfam" id="PF14382"/>
    </source>
</evidence>
<comment type="caution">
    <text evidence="4">The sequence shown here is derived from an EMBL/GenBank/DDBJ whole genome shotgun (WGS) entry which is preliminary data.</text>
</comment>
<name>A0A565CAC9_9BRAS</name>
<sequence>MKESPELLVTPGDILGDATELKAGKGAYVNDTTILASLTGLFLLFPNPLTREPLLKLLVTRHMALFRSLVRQWFR</sequence>
<dbReference type="GO" id="GO:0005634">
    <property type="term" value="C:nucleus"/>
    <property type="evidence" value="ECO:0007669"/>
    <property type="project" value="UniProtKB-SubCell"/>
</dbReference>
<dbReference type="EMBL" id="CABITT030000007">
    <property type="protein sequence ID" value="VVB10626.1"/>
    <property type="molecule type" value="Genomic_DNA"/>
</dbReference>
<dbReference type="Gene3D" id="2.40.50.100">
    <property type="match status" value="1"/>
</dbReference>
<evidence type="ECO:0000313" key="5">
    <source>
        <dbReference type="Proteomes" id="UP000489600"/>
    </source>
</evidence>
<dbReference type="Proteomes" id="UP000489600">
    <property type="component" value="Unassembled WGS sequence"/>
</dbReference>
<feature type="domain" description="Exosome complex component N-terminal" evidence="3">
    <location>
        <begin position="8"/>
        <end position="40"/>
    </location>
</feature>
<proteinExistence type="predicted"/>
<evidence type="ECO:0000256" key="1">
    <source>
        <dbReference type="ARBA" id="ARBA00004123"/>
    </source>
</evidence>
<dbReference type="SUPFAM" id="SSF110324">
    <property type="entry name" value="Ribosomal L27 protein-like"/>
    <property type="match status" value="1"/>
</dbReference>
<protein>
    <recommendedName>
        <fullName evidence="3">Exosome complex component N-terminal domain-containing protein</fullName>
    </recommendedName>
</protein>
<dbReference type="InterPro" id="IPR025721">
    <property type="entry name" value="Exosome_cplx_N_dom"/>
</dbReference>
<dbReference type="OrthoDB" id="1747276at2759"/>
<dbReference type="AlphaFoldDB" id="A0A565CAC9"/>
<keyword evidence="2" id="KW-0271">Exosome</keyword>
<dbReference type="GO" id="GO:0000178">
    <property type="term" value="C:exosome (RNase complex)"/>
    <property type="evidence" value="ECO:0007669"/>
    <property type="project" value="UniProtKB-KW"/>
</dbReference>
<gene>
    <name evidence="4" type="ORF">ANE_LOCUS21070</name>
</gene>
<organism evidence="4 5">
    <name type="scientific">Arabis nemorensis</name>
    <dbReference type="NCBI Taxonomy" id="586526"/>
    <lineage>
        <taxon>Eukaryota</taxon>
        <taxon>Viridiplantae</taxon>
        <taxon>Streptophyta</taxon>
        <taxon>Embryophyta</taxon>
        <taxon>Tracheophyta</taxon>
        <taxon>Spermatophyta</taxon>
        <taxon>Magnoliopsida</taxon>
        <taxon>eudicotyledons</taxon>
        <taxon>Gunneridae</taxon>
        <taxon>Pentapetalae</taxon>
        <taxon>rosids</taxon>
        <taxon>malvids</taxon>
        <taxon>Brassicales</taxon>
        <taxon>Brassicaceae</taxon>
        <taxon>Arabideae</taxon>
        <taxon>Arabis</taxon>
    </lineage>
</organism>
<evidence type="ECO:0000256" key="2">
    <source>
        <dbReference type="ARBA" id="ARBA00022835"/>
    </source>
</evidence>
<keyword evidence="5" id="KW-1185">Reference proteome</keyword>
<evidence type="ECO:0000313" key="4">
    <source>
        <dbReference type="EMBL" id="VVB10626.1"/>
    </source>
</evidence>
<reference evidence="4" key="1">
    <citation type="submission" date="2019-07" db="EMBL/GenBank/DDBJ databases">
        <authorList>
            <person name="Dittberner H."/>
        </authorList>
    </citation>
    <scope>NUCLEOTIDE SEQUENCE [LARGE SCALE GENOMIC DNA]</scope>
</reference>
<comment type="subcellular location">
    <subcellularLocation>
        <location evidence="1">Nucleus</location>
    </subcellularLocation>
</comment>
<accession>A0A565CAC9</accession>
<dbReference type="Pfam" id="PF14382">
    <property type="entry name" value="ECR1_N"/>
    <property type="match status" value="1"/>
</dbReference>